<dbReference type="EC" id="1.17.4.1" evidence="2 6"/>
<proteinExistence type="inferred from homology"/>
<dbReference type="GO" id="GO:0009263">
    <property type="term" value="P:deoxyribonucleotide biosynthetic process"/>
    <property type="evidence" value="ECO:0007669"/>
    <property type="project" value="UniProtKB-KW"/>
</dbReference>
<comment type="similarity">
    <text evidence="1 6">Belongs to the ribonucleoside diphosphate reductase large chain family.</text>
</comment>
<dbReference type="GO" id="GO:0004748">
    <property type="term" value="F:ribonucleoside-diphosphate reductase activity, thioredoxin disulfide as acceptor"/>
    <property type="evidence" value="ECO:0007669"/>
    <property type="project" value="UniProtKB-EC"/>
</dbReference>
<feature type="region of interest" description="Disordered" evidence="7">
    <location>
        <begin position="85"/>
        <end position="111"/>
    </location>
</feature>
<gene>
    <name evidence="10" type="ORF">L284_13825</name>
</gene>
<dbReference type="EMBL" id="ATHL01000086">
    <property type="protein sequence ID" value="EQB13748.1"/>
    <property type="molecule type" value="Genomic_DNA"/>
</dbReference>
<evidence type="ECO:0000256" key="1">
    <source>
        <dbReference type="ARBA" id="ARBA00010406"/>
    </source>
</evidence>
<evidence type="ECO:0000256" key="6">
    <source>
        <dbReference type="RuleBase" id="RU003410"/>
    </source>
</evidence>
<evidence type="ECO:0000256" key="7">
    <source>
        <dbReference type="SAM" id="MobiDB-lite"/>
    </source>
</evidence>
<dbReference type="UniPathway" id="UPA00326"/>
<evidence type="ECO:0000256" key="5">
    <source>
        <dbReference type="ARBA" id="ARBA00047754"/>
    </source>
</evidence>
<evidence type="ECO:0000259" key="8">
    <source>
        <dbReference type="Pfam" id="PF00317"/>
    </source>
</evidence>
<evidence type="ECO:0000259" key="9">
    <source>
        <dbReference type="Pfam" id="PF02867"/>
    </source>
</evidence>
<dbReference type="PANTHER" id="PTHR11573:SF6">
    <property type="entry name" value="RIBONUCLEOSIDE-DIPHOSPHATE REDUCTASE LARGE SUBUNIT"/>
    <property type="match status" value="1"/>
</dbReference>
<reference evidence="10 11" key="1">
    <citation type="journal article" date="2013" name="Genome Announc.">
        <title>Genome Sequence of Novosphingobium lindaniclasticum LE124T, Isolated from a Hexachlorocyclohexane Dumpsite.</title>
        <authorList>
            <person name="Saxena A."/>
            <person name="Nayyar N."/>
            <person name="Sangwan N."/>
            <person name="Kumari R."/>
            <person name="Khurana J.P."/>
            <person name="Lal R."/>
        </authorList>
    </citation>
    <scope>NUCLEOTIDE SEQUENCE [LARGE SCALE GENOMIC DNA]</scope>
    <source>
        <strain evidence="10 11">LE124</strain>
    </source>
</reference>
<comment type="function">
    <text evidence="6">Provides the precursors necessary for DNA synthesis. Catalyzes the biosynthesis of deoxyribonucleotides from the corresponding ribonucleotides.</text>
</comment>
<dbReference type="InterPro" id="IPR039718">
    <property type="entry name" value="Rrm1"/>
</dbReference>
<evidence type="ECO:0000313" key="11">
    <source>
        <dbReference type="Proteomes" id="UP000015527"/>
    </source>
</evidence>
<dbReference type="GO" id="GO:0005524">
    <property type="term" value="F:ATP binding"/>
    <property type="evidence" value="ECO:0007669"/>
    <property type="project" value="InterPro"/>
</dbReference>
<dbReference type="NCBIfam" id="NF006577">
    <property type="entry name" value="PRK09102.1"/>
    <property type="match status" value="1"/>
</dbReference>
<name>T0HNK5_9SPHN</name>
<feature type="domain" description="Ribonucleotide reductase large subunit C-terminal" evidence="9">
    <location>
        <begin position="559"/>
        <end position="705"/>
    </location>
</feature>
<organism evidence="10 11">
    <name type="scientific">Novosphingobium lindaniclasticum LE124</name>
    <dbReference type="NCBI Taxonomy" id="1096930"/>
    <lineage>
        <taxon>Bacteria</taxon>
        <taxon>Pseudomonadati</taxon>
        <taxon>Pseudomonadota</taxon>
        <taxon>Alphaproteobacteria</taxon>
        <taxon>Sphingomonadales</taxon>
        <taxon>Sphingomonadaceae</taxon>
        <taxon>Novosphingobium</taxon>
    </lineage>
</organism>
<dbReference type="InterPro" id="IPR008926">
    <property type="entry name" value="RNR_R1-su_N"/>
</dbReference>
<keyword evidence="11" id="KW-1185">Reference proteome</keyword>
<dbReference type="InterPro" id="IPR000788">
    <property type="entry name" value="RNR_lg_C"/>
</dbReference>
<comment type="catalytic activity">
    <reaction evidence="5 6">
        <text>a 2'-deoxyribonucleoside 5'-diphosphate + [thioredoxin]-disulfide + H2O = a ribonucleoside 5'-diphosphate + [thioredoxin]-dithiol</text>
        <dbReference type="Rhea" id="RHEA:23252"/>
        <dbReference type="Rhea" id="RHEA-COMP:10698"/>
        <dbReference type="Rhea" id="RHEA-COMP:10700"/>
        <dbReference type="ChEBI" id="CHEBI:15377"/>
        <dbReference type="ChEBI" id="CHEBI:29950"/>
        <dbReference type="ChEBI" id="CHEBI:50058"/>
        <dbReference type="ChEBI" id="CHEBI:57930"/>
        <dbReference type="ChEBI" id="CHEBI:73316"/>
        <dbReference type="EC" id="1.17.4.1"/>
    </reaction>
</comment>
<feature type="domain" description="Ribonucleotide reductase large subunit N-terminal" evidence="8">
    <location>
        <begin position="162"/>
        <end position="227"/>
    </location>
</feature>
<evidence type="ECO:0000313" key="10">
    <source>
        <dbReference type="EMBL" id="EQB13748.1"/>
    </source>
</evidence>
<dbReference type="AlphaFoldDB" id="T0HNK5"/>
<evidence type="ECO:0000256" key="3">
    <source>
        <dbReference type="ARBA" id="ARBA00023002"/>
    </source>
</evidence>
<feature type="domain" description="Ribonucleotide reductase large subunit C-terminal" evidence="9">
    <location>
        <begin position="231"/>
        <end position="550"/>
    </location>
</feature>
<dbReference type="SUPFAM" id="SSF48168">
    <property type="entry name" value="R1 subunit of ribonucleotide reductase, N-terminal domain"/>
    <property type="match status" value="1"/>
</dbReference>
<dbReference type="Pfam" id="PF00317">
    <property type="entry name" value="Ribonuc_red_lgN"/>
    <property type="match status" value="1"/>
</dbReference>
<dbReference type="PRINTS" id="PR01183">
    <property type="entry name" value="RIBORDTASEM1"/>
</dbReference>
<dbReference type="CDD" id="cd01679">
    <property type="entry name" value="RNR_I"/>
    <property type="match status" value="1"/>
</dbReference>
<dbReference type="SUPFAM" id="SSF51998">
    <property type="entry name" value="PFL-like glycyl radical enzymes"/>
    <property type="match status" value="1"/>
</dbReference>
<protein>
    <recommendedName>
        <fullName evidence="2 6">Ribonucleoside-diphosphate reductase</fullName>
        <ecNumber evidence="2 6">1.17.4.1</ecNumber>
    </recommendedName>
</protein>
<dbReference type="GO" id="GO:0005971">
    <property type="term" value="C:ribonucleoside-diphosphate reductase complex"/>
    <property type="evidence" value="ECO:0007669"/>
    <property type="project" value="TreeGrafter"/>
</dbReference>
<keyword evidence="4 6" id="KW-0215">Deoxyribonucleotide synthesis</keyword>
<accession>T0HNK5</accession>
<keyword evidence="3 6" id="KW-0560">Oxidoreductase</keyword>
<dbReference type="eggNOG" id="COG0209">
    <property type="taxonomic scope" value="Bacteria"/>
</dbReference>
<dbReference type="InterPro" id="IPR013509">
    <property type="entry name" value="RNR_lsu_N"/>
</dbReference>
<dbReference type="Pfam" id="PF02867">
    <property type="entry name" value="Ribonuc_red_lgC"/>
    <property type="match status" value="2"/>
</dbReference>
<dbReference type="PANTHER" id="PTHR11573">
    <property type="entry name" value="RIBONUCLEOSIDE-DIPHOSPHATE REDUCTASE LARGE CHAIN"/>
    <property type="match status" value="1"/>
</dbReference>
<dbReference type="PATRIC" id="fig|1096930.3.peg.2751"/>
<sequence>MLNALLGASMTPEMIRLEQDGGDILDFRNGNEADTSSSDVMQADMTQDDGQVEMPGFELSPRAPASVPAPKAEDVQPAPVKLERIKSEAAKPAKKAAKKEKEAGESPAIAMDKTDTGTAALVADALLAAAAAAPETAKARPDSKTINARRFTIVTDASRDALLTDFGKETLDDRYLLPGEKYQDLFARVADAYADDQDHAQRLYDYISKLWFMPATPVLSNGGTGRGLPISCYLNSVDDSLEGIVSTWNENVWLASRGGGIGTYWGNVRGIGEPVGLNGKTSGIIPFVRVMDSLTLAISQGSLRRGSAACYLDVSHPEIEEFLEIRKTSGDFNRKALNLHHGVLLTDDFMEAVRDGRDFDLKSPKDGSVRGTVNARSLFQKLVEVRLATGEPYLVFSDTVNRTMPKHHRDLGLKVSTSNLCSEITLPTGRDHLGNDRTAVCCLSSLNLETWEEWKGEKRFVEDVLRFLDNVLQDYIDRAPDEMARARYSAARERSVGMGVMGYHSYLQKRGIAFESAMAKALNMQMFQHIAAKADEASLLLANERGPCPDAADMGVMQRFSCKMAIAPTASISIICGGTSACIEPIPANIYTHKTLSGSFVVKNPYLQKLLASKSKDSNNVWNSILEHGGSVQHLDFLTADEKAVYKTSFEIDQRWLLEFAADRTPYIDQAQSLNLFIPADVDKWDLMMLHFQAWEKGIKSLYYLRSKSVQRAGFAGGGGVEADNTPEAPKFEIGETTDYDECLACQ</sequence>
<dbReference type="Proteomes" id="UP000015527">
    <property type="component" value="Unassembled WGS sequence"/>
</dbReference>
<evidence type="ECO:0000256" key="4">
    <source>
        <dbReference type="ARBA" id="ARBA00023116"/>
    </source>
</evidence>
<comment type="caution">
    <text evidence="10">The sequence shown here is derived from an EMBL/GenBank/DDBJ whole genome shotgun (WGS) entry which is preliminary data.</text>
</comment>
<dbReference type="Gene3D" id="3.20.70.20">
    <property type="match status" value="1"/>
</dbReference>
<evidence type="ECO:0000256" key="2">
    <source>
        <dbReference type="ARBA" id="ARBA00012274"/>
    </source>
</evidence>